<evidence type="ECO:0000256" key="2">
    <source>
        <dbReference type="ARBA" id="ARBA00001946"/>
    </source>
</evidence>
<evidence type="ECO:0000256" key="6">
    <source>
        <dbReference type="ARBA" id="ARBA00022723"/>
    </source>
</evidence>
<comment type="pathway">
    <text evidence="3 9">Cofactor biosynthesis; tetrahydrofolate biosynthesis; 7,8-dihydrofolate from 2-amino-4-hydroxy-6-hydroxymethyl-7,8-dihydropteridine diphosphate and 4-aminobenzoate: step 1/2.</text>
</comment>
<dbReference type="Gene3D" id="3.20.20.20">
    <property type="entry name" value="Dihydropteroate synthase-like"/>
    <property type="match status" value="1"/>
</dbReference>
<dbReference type="CDD" id="cd00739">
    <property type="entry name" value="DHPS"/>
    <property type="match status" value="1"/>
</dbReference>
<dbReference type="EC" id="2.5.1.15" evidence="4 9"/>
<reference evidence="11 12" key="1">
    <citation type="submission" date="2022-11" db="EMBL/GenBank/DDBJ databases">
        <title>Spartinivicinus poritis sp. nov., isolated from scleractinian coral Porites lutea.</title>
        <authorList>
            <person name="Zhang G."/>
            <person name="Cai L."/>
            <person name="Wei Q."/>
        </authorList>
    </citation>
    <scope>NUCLEOTIDE SEQUENCE [LARGE SCALE GENOMIC DNA]</scope>
    <source>
        <strain evidence="11 12">A2-2</strain>
    </source>
</reference>
<comment type="catalytic activity">
    <reaction evidence="1">
        <text>(7,8-dihydropterin-6-yl)methyl diphosphate + 4-aminobenzoate = 7,8-dihydropteroate + diphosphate</text>
        <dbReference type="Rhea" id="RHEA:19949"/>
        <dbReference type="ChEBI" id="CHEBI:17836"/>
        <dbReference type="ChEBI" id="CHEBI:17839"/>
        <dbReference type="ChEBI" id="CHEBI:33019"/>
        <dbReference type="ChEBI" id="CHEBI:72950"/>
        <dbReference type="EC" id="2.5.1.15"/>
    </reaction>
</comment>
<evidence type="ECO:0000313" key="12">
    <source>
        <dbReference type="Proteomes" id="UP001528823"/>
    </source>
</evidence>
<evidence type="ECO:0000259" key="10">
    <source>
        <dbReference type="PROSITE" id="PS50972"/>
    </source>
</evidence>
<dbReference type="Pfam" id="PF00809">
    <property type="entry name" value="Pterin_bind"/>
    <property type="match status" value="1"/>
</dbReference>
<dbReference type="PANTHER" id="PTHR20941">
    <property type="entry name" value="FOLATE SYNTHESIS PROTEINS"/>
    <property type="match status" value="1"/>
</dbReference>
<proteinExistence type="inferred from homology"/>
<dbReference type="RefSeq" id="WP_274689606.1">
    <property type="nucleotide sequence ID" value="NZ_JAPMOU010000018.1"/>
</dbReference>
<dbReference type="PROSITE" id="PS00793">
    <property type="entry name" value="DHPS_2"/>
    <property type="match status" value="1"/>
</dbReference>
<comment type="similarity">
    <text evidence="9">Belongs to the DHPS family.</text>
</comment>
<comment type="caution">
    <text evidence="11">The sequence shown here is derived from an EMBL/GenBank/DDBJ whole genome shotgun (WGS) entry which is preliminary data.</text>
</comment>
<accession>A0ABT5UA58</accession>
<evidence type="ECO:0000256" key="1">
    <source>
        <dbReference type="ARBA" id="ARBA00000012"/>
    </source>
</evidence>
<comment type="function">
    <text evidence="9">Catalyzes the condensation of para-aminobenzoate (pABA) with 6-hydroxymethyl-7,8-dihydropterin diphosphate (DHPt-PP) to form 7,8-dihydropteroate (H2Pte), the immediate precursor of folate derivatives.</text>
</comment>
<evidence type="ECO:0000256" key="8">
    <source>
        <dbReference type="ARBA" id="ARBA00022909"/>
    </source>
</evidence>
<dbReference type="NCBIfam" id="TIGR01496">
    <property type="entry name" value="DHPS"/>
    <property type="match status" value="1"/>
</dbReference>
<keyword evidence="12" id="KW-1185">Reference proteome</keyword>
<organism evidence="11 12">
    <name type="scientific">Spartinivicinus poritis</name>
    <dbReference type="NCBI Taxonomy" id="2994640"/>
    <lineage>
        <taxon>Bacteria</taxon>
        <taxon>Pseudomonadati</taxon>
        <taxon>Pseudomonadota</taxon>
        <taxon>Gammaproteobacteria</taxon>
        <taxon>Oceanospirillales</taxon>
        <taxon>Zooshikellaceae</taxon>
        <taxon>Spartinivicinus</taxon>
    </lineage>
</organism>
<name>A0ABT5UA58_9GAMM</name>
<evidence type="ECO:0000256" key="9">
    <source>
        <dbReference type="RuleBase" id="RU361205"/>
    </source>
</evidence>
<protein>
    <recommendedName>
        <fullName evidence="4 9">Dihydropteroate synthase</fullName>
        <shortName evidence="9">DHPS</shortName>
        <ecNumber evidence="4 9">2.5.1.15</ecNumber>
    </recommendedName>
    <alternativeName>
        <fullName evidence="9">Dihydropteroate pyrophosphorylase</fullName>
    </alternativeName>
</protein>
<dbReference type="InterPro" id="IPR011005">
    <property type="entry name" value="Dihydropteroate_synth-like_sf"/>
</dbReference>
<evidence type="ECO:0000256" key="4">
    <source>
        <dbReference type="ARBA" id="ARBA00012458"/>
    </source>
</evidence>
<keyword evidence="5 9" id="KW-0808">Transferase</keyword>
<evidence type="ECO:0000256" key="7">
    <source>
        <dbReference type="ARBA" id="ARBA00022842"/>
    </source>
</evidence>
<evidence type="ECO:0000313" key="11">
    <source>
        <dbReference type="EMBL" id="MDE1463266.1"/>
    </source>
</evidence>
<dbReference type="InterPro" id="IPR045031">
    <property type="entry name" value="DHP_synth-like"/>
</dbReference>
<dbReference type="GO" id="GO:0004156">
    <property type="term" value="F:dihydropteroate synthase activity"/>
    <property type="evidence" value="ECO:0007669"/>
    <property type="project" value="UniProtKB-EC"/>
</dbReference>
<keyword evidence="6 9" id="KW-0479">Metal-binding</keyword>
<dbReference type="PROSITE" id="PS00792">
    <property type="entry name" value="DHPS_1"/>
    <property type="match status" value="1"/>
</dbReference>
<dbReference type="InterPro" id="IPR000489">
    <property type="entry name" value="Pterin-binding_dom"/>
</dbReference>
<dbReference type="InterPro" id="IPR006390">
    <property type="entry name" value="DHP_synth_dom"/>
</dbReference>
<evidence type="ECO:0000256" key="3">
    <source>
        <dbReference type="ARBA" id="ARBA00004763"/>
    </source>
</evidence>
<keyword evidence="8 9" id="KW-0289">Folate biosynthesis</keyword>
<dbReference type="Proteomes" id="UP001528823">
    <property type="component" value="Unassembled WGS sequence"/>
</dbReference>
<sequence>MTQLLACGNRSLDLRQPHVMGILNVTPDSFYDGGAYKYLDQALVQAERMVKEGASIIDVGGESTRPGAKPVSASEELDRVIPVVEQISQQLDVIVSVDTSTPAVITEAANNGAGLINDVRALLRDGALQAAADTNLPVCLMHMQGEPGNMQSNPKYLSVVDDVKQFLLARIKACETIGISRSRLVLDPGFGFGKTVEHNFSLAKHLADLKNLELPILIGVSRKSMIGAALNKDVDERLYGTLAVNLWCYMQGGSIFRVHDVAATVDCLKLVQAIQEAN</sequence>
<gene>
    <name evidence="11" type="primary">folP</name>
    <name evidence="11" type="ORF">ORQ98_14985</name>
</gene>
<keyword evidence="7 9" id="KW-0460">Magnesium</keyword>
<feature type="domain" description="Pterin-binding" evidence="10">
    <location>
        <begin position="17"/>
        <end position="269"/>
    </location>
</feature>
<comment type="cofactor">
    <cofactor evidence="2 9">
        <name>Mg(2+)</name>
        <dbReference type="ChEBI" id="CHEBI:18420"/>
    </cofactor>
</comment>
<dbReference type="PANTHER" id="PTHR20941:SF1">
    <property type="entry name" value="FOLIC ACID SYNTHESIS PROTEIN FOL1"/>
    <property type="match status" value="1"/>
</dbReference>
<dbReference type="SUPFAM" id="SSF51717">
    <property type="entry name" value="Dihydropteroate synthetase-like"/>
    <property type="match status" value="1"/>
</dbReference>
<dbReference type="PROSITE" id="PS50972">
    <property type="entry name" value="PTERIN_BINDING"/>
    <property type="match status" value="1"/>
</dbReference>
<dbReference type="EMBL" id="JAPMOU010000018">
    <property type="protein sequence ID" value="MDE1463266.1"/>
    <property type="molecule type" value="Genomic_DNA"/>
</dbReference>
<evidence type="ECO:0000256" key="5">
    <source>
        <dbReference type="ARBA" id="ARBA00022679"/>
    </source>
</evidence>